<evidence type="ECO:0000313" key="10">
    <source>
        <dbReference type="Proteomes" id="UP000062398"/>
    </source>
</evidence>
<dbReference type="Proteomes" id="UP000062398">
    <property type="component" value="Chromosome"/>
</dbReference>
<dbReference type="EMBL" id="CP012172">
    <property type="protein sequence ID" value="AKV74239.1"/>
    <property type="molecule type" value="Genomic_DNA"/>
</dbReference>
<dbReference type="GeneID" id="5104507"/>
<dbReference type="Proteomes" id="UP000061362">
    <property type="component" value="Chromosome"/>
</dbReference>
<gene>
    <name evidence="1" type="ORF">HA72_1211</name>
    <name evidence="2" type="ORF">MsedA_1230</name>
    <name evidence="3" type="ORF">MsedB_1232</name>
    <name evidence="4" type="ORF">MsedC_1230</name>
    <name evidence="5" type="ORF">MsedD_1231</name>
    <name evidence="6" type="ORF">MsedE_1234</name>
</gene>
<evidence type="ECO:0000313" key="12">
    <source>
        <dbReference type="Proteomes" id="UP000068832"/>
    </source>
</evidence>
<evidence type="ECO:0000313" key="8">
    <source>
        <dbReference type="Proteomes" id="UP000056255"/>
    </source>
</evidence>
<reference evidence="1 7" key="1">
    <citation type="journal article" date="2014" name="J. Bacteriol.">
        <title>Role of an Archaeal PitA Transporter in the Copper and Arsenic Resistance of Metallosphaera sedula, an Extreme Thermoacidophile.</title>
        <authorList>
            <person name="McCarthy S."/>
            <person name="Ai C."/>
            <person name="Wheaton G."/>
            <person name="Tevatia R."/>
            <person name="Eckrich V."/>
            <person name="Kelly R."/>
            <person name="Blum P."/>
        </authorList>
    </citation>
    <scope>NUCLEOTIDE SEQUENCE [LARGE SCALE GENOMIC DNA]</scope>
    <source>
        <strain evidence="1 7">CuR1</strain>
    </source>
</reference>
<dbReference type="AlphaFoldDB" id="A0A088E5S9"/>
<dbReference type="EMBL" id="CP012173">
    <property type="protein sequence ID" value="AKV76478.1"/>
    <property type="molecule type" value="Genomic_DNA"/>
</dbReference>
<proteinExistence type="predicted"/>
<dbReference type="EMBL" id="CP008822">
    <property type="protein sequence ID" value="AIM27358.1"/>
    <property type="molecule type" value="Genomic_DNA"/>
</dbReference>
<dbReference type="PATRIC" id="fig|43687.5.peg.1318"/>
<evidence type="ECO:0000313" key="3">
    <source>
        <dbReference type="EMBL" id="AKV76478.1"/>
    </source>
</evidence>
<sequence length="79" mass="9381">MKILRELEFRREEICGANNPVRIIINTVRELGDCEGIKVKVNDYDWVLTLRNLAEIHDFEVEEGKEENNFLNLIVYKRC</sequence>
<evidence type="ECO:0000313" key="11">
    <source>
        <dbReference type="Proteomes" id="UP000062475"/>
    </source>
</evidence>
<protein>
    <submittedName>
        <fullName evidence="1">Uncharacterized protein</fullName>
    </submittedName>
</protein>
<accession>A0A088E5S9</accession>
<dbReference type="EMBL" id="CP012176">
    <property type="protein sequence ID" value="AKV83216.1"/>
    <property type="molecule type" value="Genomic_DNA"/>
</dbReference>
<dbReference type="Proteomes" id="UP000029084">
    <property type="component" value="Chromosome"/>
</dbReference>
<dbReference type="EMBL" id="CP012174">
    <property type="protein sequence ID" value="AKV78730.1"/>
    <property type="molecule type" value="Genomic_DNA"/>
</dbReference>
<evidence type="ECO:0000313" key="6">
    <source>
        <dbReference type="EMBL" id="AKV83216.1"/>
    </source>
</evidence>
<evidence type="ECO:0000313" key="5">
    <source>
        <dbReference type="EMBL" id="AKV80975.1"/>
    </source>
</evidence>
<dbReference type="Proteomes" id="UP000062475">
    <property type="component" value="Chromosome"/>
</dbReference>
<reference evidence="6 8" key="3">
    <citation type="submission" date="2015-07" db="EMBL/GenBank/DDBJ databases">
        <title>Physiological, transcriptional responses and genome re-sequencing of acid resistant extremely thermoacidophilic Metallosphaera sedula SARC-M1.</title>
        <authorList>
            <person name="Ai C."/>
            <person name="McCarthy S."/>
            <person name="Eckrich V."/>
            <person name="Rudrappa D."/>
            <person name="Qiu G."/>
            <person name="Blum P."/>
        </authorList>
    </citation>
    <scope>NUCLEOTIDE SEQUENCE [LARGE SCALE GENOMIC DNA]</scope>
    <source>
        <strain evidence="6 8">SARC-M1</strain>
    </source>
</reference>
<organism evidence="1 7">
    <name type="scientific">Metallosphaera sedula</name>
    <dbReference type="NCBI Taxonomy" id="43687"/>
    <lineage>
        <taxon>Archaea</taxon>
        <taxon>Thermoproteota</taxon>
        <taxon>Thermoprotei</taxon>
        <taxon>Sulfolobales</taxon>
        <taxon>Sulfolobaceae</taxon>
        <taxon>Metallosphaera</taxon>
    </lineage>
</organism>
<reference evidence="9 10" key="2">
    <citation type="journal article" date="2015" name="Genome Announc.">
        <title>Complete Genome Sequences of Evolved Arsenate-Resistant Metallosphaera sedula Strains.</title>
        <authorList>
            <person name="Ai C."/>
            <person name="McCarthy S."/>
            <person name="Schackwitz W."/>
            <person name="Martin J."/>
            <person name="Lipzen A."/>
            <person name="Blum P."/>
        </authorList>
    </citation>
    <scope>NUCLEOTIDE SEQUENCE [LARGE SCALE GENOMIC DNA]</scope>
    <source>
        <strain evidence="4 10">ARS120-1</strain>
        <strain evidence="5 9">ARS120-2</strain>
        <strain evidence="2 12">ARS50-1</strain>
        <strain evidence="3 11">ARS50-2</strain>
    </source>
</reference>
<evidence type="ECO:0000313" key="1">
    <source>
        <dbReference type="EMBL" id="AIM27358.1"/>
    </source>
</evidence>
<dbReference type="Proteomes" id="UP000068832">
    <property type="component" value="Chromosome"/>
</dbReference>
<evidence type="ECO:0000313" key="4">
    <source>
        <dbReference type="EMBL" id="AKV78730.1"/>
    </source>
</evidence>
<name>A0A088E5S9_9CREN</name>
<evidence type="ECO:0000313" key="7">
    <source>
        <dbReference type="Proteomes" id="UP000029084"/>
    </source>
</evidence>
<evidence type="ECO:0000313" key="2">
    <source>
        <dbReference type="EMBL" id="AKV74239.1"/>
    </source>
</evidence>
<dbReference type="OrthoDB" id="35521at2157"/>
<dbReference type="RefSeq" id="WP_012021159.1">
    <property type="nucleotide sequence ID" value="NZ_CP012174.1"/>
</dbReference>
<dbReference type="EMBL" id="CP012175">
    <property type="protein sequence ID" value="AKV80975.1"/>
    <property type="molecule type" value="Genomic_DNA"/>
</dbReference>
<evidence type="ECO:0000313" key="9">
    <source>
        <dbReference type="Proteomes" id="UP000061362"/>
    </source>
</evidence>
<dbReference type="Proteomes" id="UP000056255">
    <property type="component" value="Chromosome"/>
</dbReference>